<dbReference type="SUPFAM" id="SSF103481">
    <property type="entry name" value="Multidrug resistance efflux transporter EmrE"/>
    <property type="match status" value="2"/>
</dbReference>
<comment type="subcellular location">
    <subcellularLocation>
        <location evidence="1">Endomembrane system</location>
        <topology evidence="1">Multi-pass membrane protein</topology>
    </subcellularLocation>
</comment>
<dbReference type="PANTHER" id="PTHR32322:SF2">
    <property type="entry name" value="EAMA DOMAIN-CONTAINING PROTEIN"/>
    <property type="match status" value="1"/>
</dbReference>
<dbReference type="PANTHER" id="PTHR32322">
    <property type="entry name" value="INNER MEMBRANE TRANSPORTER"/>
    <property type="match status" value="1"/>
</dbReference>
<organism evidence="8 9">
    <name type="scientific">Salipaludibacillus keqinensis</name>
    <dbReference type="NCBI Taxonomy" id="2045207"/>
    <lineage>
        <taxon>Bacteria</taxon>
        <taxon>Bacillati</taxon>
        <taxon>Bacillota</taxon>
        <taxon>Bacilli</taxon>
        <taxon>Bacillales</taxon>
        <taxon>Bacillaceae</taxon>
    </lineage>
</organism>
<feature type="transmembrane region" description="Helical" evidence="6">
    <location>
        <begin position="120"/>
        <end position="137"/>
    </location>
</feature>
<comment type="caution">
    <text evidence="8">The sequence shown here is derived from an EMBL/GenBank/DDBJ whole genome shotgun (WGS) entry which is preliminary data.</text>
</comment>
<evidence type="ECO:0000256" key="6">
    <source>
        <dbReference type="SAM" id="Phobius"/>
    </source>
</evidence>
<feature type="domain" description="EamA" evidence="7">
    <location>
        <begin position="151"/>
        <end position="288"/>
    </location>
</feature>
<keyword evidence="5 6" id="KW-0472">Membrane</keyword>
<comment type="similarity">
    <text evidence="2">Belongs to the EamA transporter family.</text>
</comment>
<evidence type="ECO:0000259" key="7">
    <source>
        <dbReference type="Pfam" id="PF00892"/>
    </source>
</evidence>
<reference evidence="8 9" key="1">
    <citation type="submission" date="2017-10" db="EMBL/GenBank/DDBJ databases">
        <title>Bacillus sp. nov., a halophilic bacterium isolated from a Keqin Lake.</title>
        <authorList>
            <person name="Wang H."/>
        </authorList>
    </citation>
    <scope>NUCLEOTIDE SEQUENCE [LARGE SCALE GENOMIC DNA]</scope>
    <source>
        <strain evidence="8 9">KQ-12</strain>
    </source>
</reference>
<name>A0A323TJC8_9BACI</name>
<keyword evidence="9" id="KW-1185">Reference proteome</keyword>
<dbReference type="Proteomes" id="UP000248214">
    <property type="component" value="Unassembled WGS sequence"/>
</dbReference>
<dbReference type="OrthoDB" id="9805239at2"/>
<dbReference type="AlphaFoldDB" id="A0A323TJC8"/>
<gene>
    <name evidence="8" type="ORF">CR194_05925</name>
</gene>
<keyword evidence="3 6" id="KW-0812">Transmembrane</keyword>
<dbReference type="EMBL" id="PDOD01000001">
    <property type="protein sequence ID" value="PYZ95051.1"/>
    <property type="molecule type" value="Genomic_DNA"/>
</dbReference>
<dbReference type="Pfam" id="PF00892">
    <property type="entry name" value="EamA"/>
    <property type="match status" value="2"/>
</dbReference>
<feature type="transmembrane region" description="Helical" evidence="6">
    <location>
        <begin position="271"/>
        <end position="288"/>
    </location>
</feature>
<evidence type="ECO:0000256" key="4">
    <source>
        <dbReference type="ARBA" id="ARBA00022989"/>
    </source>
</evidence>
<feature type="transmembrane region" description="Helical" evidence="6">
    <location>
        <begin position="5"/>
        <end position="25"/>
    </location>
</feature>
<evidence type="ECO:0000256" key="5">
    <source>
        <dbReference type="ARBA" id="ARBA00023136"/>
    </source>
</evidence>
<proteinExistence type="inferred from homology"/>
<feature type="domain" description="EamA" evidence="7">
    <location>
        <begin position="4"/>
        <end position="136"/>
    </location>
</feature>
<dbReference type="InterPro" id="IPR037185">
    <property type="entry name" value="EmrE-like"/>
</dbReference>
<evidence type="ECO:0000313" key="9">
    <source>
        <dbReference type="Proteomes" id="UP000248214"/>
    </source>
</evidence>
<evidence type="ECO:0000256" key="2">
    <source>
        <dbReference type="ARBA" id="ARBA00007362"/>
    </source>
</evidence>
<feature type="transmembrane region" description="Helical" evidence="6">
    <location>
        <begin position="31"/>
        <end position="50"/>
    </location>
</feature>
<sequence>MFYSYILMILVVIFYSGNILVGKAINELPPFTIAFFRLLIAFMIVLPIAWKKTWINRGVFFEYKWPFLWMTLAGVTFFNTFIYGSLQFTTSSNVAVLETIIPALTVILSAFVLKERLLNVQWFGVILSVMGAIWVVVDGRLFQLASMDWNIGDGIMIGAIISWSVYSILVKMYMYRFPPFAALFVMTGISLLVLLPFVVGEWLIFGVPELFQTDLITGLLYLGIFPSFVALILFNRAVDKLGASQSSVFLNLLPVFTMIGAYVWLGEEITTMHITGTAIVILGVTLTTQGGKFIKRKNTETT</sequence>
<accession>A0A323TJC8</accession>
<evidence type="ECO:0000256" key="3">
    <source>
        <dbReference type="ARBA" id="ARBA00022692"/>
    </source>
</evidence>
<protein>
    <submittedName>
        <fullName evidence="8">EamA family transporter</fullName>
    </submittedName>
</protein>
<feature type="transmembrane region" description="Helical" evidence="6">
    <location>
        <begin position="62"/>
        <end position="82"/>
    </location>
</feature>
<dbReference type="InterPro" id="IPR050638">
    <property type="entry name" value="AA-Vitamin_Transporters"/>
</dbReference>
<evidence type="ECO:0000256" key="1">
    <source>
        <dbReference type="ARBA" id="ARBA00004127"/>
    </source>
</evidence>
<feature type="transmembrane region" description="Helical" evidence="6">
    <location>
        <begin position="246"/>
        <end position="265"/>
    </location>
</feature>
<keyword evidence="4 6" id="KW-1133">Transmembrane helix</keyword>
<dbReference type="GO" id="GO:0016020">
    <property type="term" value="C:membrane"/>
    <property type="evidence" value="ECO:0007669"/>
    <property type="project" value="UniProtKB-SubCell"/>
</dbReference>
<feature type="transmembrane region" description="Helical" evidence="6">
    <location>
        <begin position="94"/>
        <end position="113"/>
    </location>
</feature>
<feature type="transmembrane region" description="Helical" evidence="6">
    <location>
        <begin position="149"/>
        <end position="169"/>
    </location>
</feature>
<evidence type="ECO:0000313" key="8">
    <source>
        <dbReference type="EMBL" id="PYZ95051.1"/>
    </source>
</evidence>
<feature type="transmembrane region" description="Helical" evidence="6">
    <location>
        <begin position="181"/>
        <end position="203"/>
    </location>
</feature>
<dbReference type="InterPro" id="IPR000620">
    <property type="entry name" value="EamA_dom"/>
</dbReference>
<feature type="transmembrane region" description="Helical" evidence="6">
    <location>
        <begin position="215"/>
        <end position="234"/>
    </location>
</feature>